<evidence type="ECO:0000256" key="5">
    <source>
        <dbReference type="SAM" id="SignalP"/>
    </source>
</evidence>
<protein>
    <submittedName>
        <fullName evidence="7">Metallo-beta-lactamase family protein</fullName>
    </submittedName>
</protein>
<dbReference type="AlphaFoldDB" id="A0A1L3LYU7"/>
<name>A0A1L3LYU7_9HYPH</name>
<keyword evidence="5" id="KW-0732">Signal</keyword>
<feature type="chain" id="PRO_5012611469" evidence="5">
    <location>
        <begin position="24"/>
        <end position="316"/>
    </location>
</feature>
<proteinExistence type="inferred from homology"/>
<dbReference type="Gene3D" id="3.60.15.10">
    <property type="entry name" value="Ribonuclease Z/Hydroxyacylglutathione hydrolase-like"/>
    <property type="match status" value="1"/>
</dbReference>
<evidence type="ECO:0000313" key="7">
    <source>
        <dbReference type="EMBL" id="APG95241.1"/>
    </source>
</evidence>
<dbReference type="SUPFAM" id="SSF56281">
    <property type="entry name" value="Metallo-hydrolase/oxidoreductase"/>
    <property type="match status" value="1"/>
</dbReference>
<evidence type="ECO:0000256" key="3">
    <source>
        <dbReference type="ARBA" id="ARBA00022801"/>
    </source>
</evidence>
<keyword evidence="3" id="KW-0378">Hydrolase</keyword>
<keyword evidence="8" id="KW-1185">Reference proteome</keyword>
<dbReference type="PANTHER" id="PTHR42978:SF6">
    <property type="entry name" value="QUORUM-QUENCHING LACTONASE YTNP-RELATED"/>
    <property type="match status" value="1"/>
</dbReference>
<sequence length="316" mass="34316">MASVGLASPLLLAGAGSLSPAFAEQPTASGSGFEVKQYKFGSFKVTIISDGATVQEKPWETYGTDQPQETVKSLLQRNFLPTDRFAVSYAPTIIDTGSEVILVDTGFGESLRSGGAGKMLQSLRAAGYTADKVTMVVLTHLHRDHIGGLMEAGAPAFKNARYAVNATEYDFWVSDERRGTPAEANHRMVLSHVKPLAAKTTFLKDGQDIVSGITAIAAYGHSPGHTILNIESDGKRAIAMADTAVHYALNLQRPDWEMRFDMDKAAAAVSRKRVLDMIATDRVPLLGYHMPHPSVGFLERRESGYNYIPASYQFET</sequence>
<evidence type="ECO:0000259" key="6">
    <source>
        <dbReference type="SMART" id="SM00849"/>
    </source>
</evidence>
<dbReference type="KEGG" id="same:SAMCFNEI73_pC1537"/>
<dbReference type="PANTHER" id="PTHR42978">
    <property type="entry name" value="QUORUM-QUENCHING LACTONASE YTNP-RELATED-RELATED"/>
    <property type="match status" value="1"/>
</dbReference>
<dbReference type="CDD" id="cd07720">
    <property type="entry name" value="OPHC2-like_MBL-fold"/>
    <property type="match status" value="1"/>
</dbReference>
<evidence type="ECO:0000313" key="8">
    <source>
        <dbReference type="Proteomes" id="UP000182306"/>
    </source>
</evidence>
<gene>
    <name evidence="7" type="ORF">SAMCFNEI73_pC1537</name>
</gene>
<reference evidence="7 8" key="1">
    <citation type="submission" date="2015-10" db="EMBL/GenBank/DDBJ databases">
        <title>Genomic differences between typical nodule nitrogen-fixing rhizobial strains and those coming from bean seeds.</title>
        <authorList>
            <person name="Peralta H."/>
            <person name="Aguilar-Vera A."/>
            <person name="Diaz R."/>
            <person name="Mora Y."/>
            <person name="Martinez-Batallar G."/>
            <person name="Salazar E."/>
            <person name="Vargas-Lagunas C."/>
            <person name="Encarnacion S."/>
            <person name="Girard L."/>
            <person name="Mora J."/>
        </authorList>
    </citation>
    <scope>NUCLEOTIDE SEQUENCE [LARGE SCALE GENOMIC DNA]</scope>
    <source>
        <strain evidence="7 8">CFNEI 73</strain>
        <plasmid evidence="7 8">C</plasmid>
    </source>
</reference>
<keyword evidence="4" id="KW-0862">Zinc</keyword>
<keyword evidence="2" id="KW-0479">Metal-binding</keyword>
<dbReference type="InterPro" id="IPR051013">
    <property type="entry name" value="MBL_superfamily_lactonases"/>
</dbReference>
<keyword evidence="7" id="KW-0614">Plasmid</keyword>
<evidence type="ECO:0000256" key="4">
    <source>
        <dbReference type="ARBA" id="ARBA00022833"/>
    </source>
</evidence>
<feature type="domain" description="Metallo-beta-lactamase" evidence="6">
    <location>
        <begin position="88"/>
        <end position="289"/>
    </location>
</feature>
<dbReference type="SMART" id="SM00849">
    <property type="entry name" value="Lactamase_B"/>
    <property type="match status" value="1"/>
</dbReference>
<organism evidence="7 8">
    <name type="scientific">Sinorhizobium americanum</name>
    <dbReference type="NCBI Taxonomy" id="194963"/>
    <lineage>
        <taxon>Bacteria</taxon>
        <taxon>Pseudomonadati</taxon>
        <taxon>Pseudomonadota</taxon>
        <taxon>Alphaproteobacteria</taxon>
        <taxon>Hyphomicrobiales</taxon>
        <taxon>Rhizobiaceae</taxon>
        <taxon>Sinorhizobium/Ensifer group</taxon>
        <taxon>Sinorhizobium</taxon>
    </lineage>
</organism>
<dbReference type="InterPro" id="IPR036866">
    <property type="entry name" value="RibonucZ/Hydroxyglut_hydro"/>
</dbReference>
<comment type="similarity">
    <text evidence="1">Belongs to the metallo-beta-lactamase superfamily.</text>
</comment>
<evidence type="ECO:0000256" key="1">
    <source>
        <dbReference type="ARBA" id="ARBA00007749"/>
    </source>
</evidence>
<dbReference type="GO" id="GO:0016787">
    <property type="term" value="F:hydrolase activity"/>
    <property type="evidence" value="ECO:0007669"/>
    <property type="project" value="UniProtKB-KW"/>
</dbReference>
<geneLocation type="plasmid" evidence="7 8">
    <name>C</name>
</geneLocation>
<dbReference type="InterPro" id="IPR001279">
    <property type="entry name" value="Metallo-B-lactamas"/>
</dbReference>
<accession>A0A1L3LYU7</accession>
<dbReference type="Proteomes" id="UP000182306">
    <property type="component" value="Plasmid C"/>
</dbReference>
<dbReference type="GO" id="GO:0046872">
    <property type="term" value="F:metal ion binding"/>
    <property type="evidence" value="ECO:0007669"/>
    <property type="project" value="UniProtKB-KW"/>
</dbReference>
<dbReference type="EMBL" id="CP013110">
    <property type="protein sequence ID" value="APG95241.1"/>
    <property type="molecule type" value="Genomic_DNA"/>
</dbReference>
<evidence type="ECO:0000256" key="2">
    <source>
        <dbReference type="ARBA" id="ARBA00022723"/>
    </source>
</evidence>
<feature type="signal peptide" evidence="5">
    <location>
        <begin position="1"/>
        <end position="23"/>
    </location>
</feature>
<dbReference type="Pfam" id="PF00753">
    <property type="entry name" value="Lactamase_B"/>
    <property type="match status" value="1"/>
</dbReference>